<dbReference type="EMBL" id="LT629785">
    <property type="protein sequence ID" value="SDT89918.1"/>
    <property type="molecule type" value="Genomic_DNA"/>
</dbReference>
<dbReference type="OrthoDB" id="6188167at2"/>
<keyword evidence="3" id="KW-1185">Reference proteome</keyword>
<evidence type="ECO:0000256" key="1">
    <source>
        <dbReference type="SAM" id="MobiDB-lite"/>
    </source>
</evidence>
<dbReference type="AlphaFoldDB" id="A0A1H2E5G1"/>
<dbReference type="Pfam" id="PF07793">
    <property type="entry name" value="DUF1631"/>
    <property type="match status" value="1"/>
</dbReference>
<gene>
    <name evidence="2" type="ORF">SAMN05216296_0380</name>
</gene>
<dbReference type="InterPro" id="IPR012434">
    <property type="entry name" value="DUF1631"/>
</dbReference>
<reference evidence="3" key="1">
    <citation type="submission" date="2016-10" db="EMBL/GenBank/DDBJ databases">
        <authorList>
            <person name="Varghese N."/>
            <person name="Submissions S."/>
        </authorList>
    </citation>
    <scope>NUCLEOTIDE SEQUENCE [LARGE SCALE GENOMIC DNA]</scope>
    <source>
        <strain evidence="3">DSM 17875</strain>
    </source>
</reference>
<name>A0A1H2E5G1_9PSED</name>
<feature type="region of interest" description="Disordered" evidence="1">
    <location>
        <begin position="228"/>
        <end position="251"/>
    </location>
</feature>
<organism evidence="2 3">
    <name type="scientific">Pseudomonas pohangensis</name>
    <dbReference type="NCBI Taxonomy" id="364197"/>
    <lineage>
        <taxon>Bacteria</taxon>
        <taxon>Pseudomonadati</taxon>
        <taxon>Pseudomonadota</taxon>
        <taxon>Gammaproteobacteria</taxon>
        <taxon>Pseudomonadales</taxon>
        <taxon>Pseudomonadaceae</taxon>
        <taxon>Pseudomonas</taxon>
    </lineage>
</organism>
<evidence type="ECO:0000313" key="2">
    <source>
        <dbReference type="EMBL" id="SDT89918.1"/>
    </source>
</evidence>
<protein>
    <recommendedName>
        <fullName evidence="4">Thymidine phosphorylase</fullName>
    </recommendedName>
</protein>
<dbReference type="Proteomes" id="UP000243232">
    <property type="component" value="Chromosome I"/>
</dbReference>
<dbReference type="STRING" id="364197.SAMN05216296_0380"/>
<accession>A0A1H2E5G1</accession>
<feature type="compositionally biased region" description="Low complexity" evidence="1">
    <location>
        <begin position="231"/>
        <end position="245"/>
    </location>
</feature>
<proteinExistence type="predicted"/>
<evidence type="ECO:0008006" key="4">
    <source>
        <dbReference type="Google" id="ProtNLM"/>
    </source>
</evidence>
<dbReference type="RefSeq" id="WP_090192821.1">
    <property type="nucleotide sequence ID" value="NZ_LT629785.1"/>
</dbReference>
<evidence type="ECO:0000313" key="3">
    <source>
        <dbReference type="Proteomes" id="UP000243232"/>
    </source>
</evidence>
<sequence>MQTDAKVVQLNSVAPDQSGPSVGGRLPVALIPVRDKAVLQLKQSMQALFDNADDSLFQMADRASSNGEQNAFFEAMRDLRLKRKSIESGFLELVGGIFTALNQVEIGKAPVLESISFANLSLMNTDALEESVAVDAMVAKVMSQSSLALGHLTIRLNALISKKLDERSNPLGPAVLCESFLSACSSLGVEIRVKLIIFKLFEKYVLSQLDDLYAQANQMLGAAGVLPDLKSAPPRSSTPRSHTPAKVQDEPFTEEVNENAVQQAFSTLQNLLSEVRGSAFPQRAQPADALPISSNDLMRLLSHLQKSAPQAAAETDVRDNLDQLLTRASAKSGRARVVGQVDEDVINLVSMLFEFILDDRNLPDSLKALISRMQIPMLKVAVLDKTFFGRGSHPARRLLNEIASASLGWADQDDAKRDSLYVKIEQVVTRLLTEFVDDPAIFSDLLADFIAFTGDERKRSERLEQRTRDAEEGRAKAELARLEVEQELNARLVGKTLPQVVVNLLQDAWSKVLLLNHLKHGVASQQWHGALATMDDLIWSVEPHTGEPEARLRLLQLVPNLLKNIREGMAGAALDPFATGEYFAQLEALHVQAFQRIKREMSAAGAASAGAVELPDVADSVSAGGALDESSLADAPAEPAEPPVMVEVVEEIVLLAPGEVRCAEPEEMLGNDDESLHKVDNLHVGSWVELQESGDQKLRCKLAAILKQTGKYIFVNRTGMKVLEKSRMGLAVEFRRGAVRMLDDALLFDRALESVIGNLRRLRKS</sequence>